<reference evidence="3" key="1">
    <citation type="journal article" date="2012" name="PLoS Genet.">
        <title>The genomes of the fungal plant pathogens Cladosporium fulvum and Dothistroma septosporum reveal adaptation to different hosts and lifestyles but also signatures of common ancestry.</title>
        <authorList>
            <person name="de Wit P.J.G.M."/>
            <person name="van der Burgt A."/>
            <person name="Oekmen B."/>
            <person name="Stergiopoulos I."/>
            <person name="Abd-Elsalam K.A."/>
            <person name="Aerts A.L."/>
            <person name="Bahkali A.H."/>
            <person name="Beenen H.G."/>
            <person name="Chettri P."/>
            <person name="Cox M.P."/>
            <person name="Datema E."/>
            <person name="de Vries R.P."/>
            <person name="Dhillon B."/>
            <person name="Ganley A.R."/>
            <person name="Griffiths S.A."/>
            <person name="Guo Y."/>
            <person name="Hamelin R.C."/>
            <person name="Henrissat B."/>
            <person name="Kabir M.S."/>
            <person name="Jashni M.K."/>
            <person name="Kema G."/>
            <person name="Klaubauf S."/>
            <person name="Lapidus A."/>
            <person name="Levasseur A."/>
            <person name="Lindquist E."/>
            <person name="Mehrabi R."/>
            <person name="Ohm R.A."/>
            <person name="Owen T.J."/>
            <person name="Salamov A."/>
            <person name="Schwelm A."/>
            <person name="Schijlen E."/>
            <person name="Sun H."/>
            <person name="van den Burg H.A."/>
            <person name="van Ham R.C.H.J."/>
            <person name="Zhang S."/>
            <person name="Goodwin S.B."/>
            <person name="Grigoriev I.V."/>
            <person name="Collemare J."/>
            <person name="Bradshaw R.E."/>
        </authorList>
    </citation>
    <scope>NUCLEOTIDE SEQUENCE [LARGE SCALE GENOMIC DNA]</scope>
    <source>
        <strain evidence="3">NZE10 / CBS 128990</strain>
    </source>
</reference>
<evidence type="ECO:0000313" key="3">
    <source>
        <dbReference type="Proteomes" id="UP000016933"/>
    </source>
</evidence>
<organism evidence="2 3">
    <name type="scientific">Dothistroma septosporum (strain NZE10 / CBS 128990)</name>
    <name type="common">Red band needle blight fungus</name>
    <name type="synonym">Mycosphaerella pini</name>
    <dbReference type="NCBI Taxonomy" id="675120"/>
    <lineage>
        <taxon>Eukaryota</taxon>
        <taxon>Fungi</taxon>
        <taxon>Dikarya</taxon>
        <taxon>Ascomycota</taxon>
        <taxon>Pezizomycotina</taxon>
        <taxon>Dothideomycetes</taxon>
        <taxon>Dothideomycetidae</taxon>
        <taxon>Mycosphaerellales</taxon>
        <taxon>Mycosphaerellaceae</taxon>
        <taxon>Dothistroma</taxon>
    </lineage>
</organism>
<keyword evidence="3" id="KW-1185">Reference proteome</keyword>
<dbReference type="AlphaFoldDB" id="N1PC01"/>
<proteinExistence type="predicted"/>
<dbReference type="Proteomes" id="UP000016933">
    <property type="component" value="Unassembled WGS sequence"/>
</dbReference>
<reference evidence="2 3" key="2">
    <citation type="journal article" date="2012" name="PLoS Pathog.">
        <title>Diverse lifestyles and strategies of plant pathogenesis encoded in the genomes of eighteen Dothideomycetes fungi.</title>
        <authorList>
            <person name="Ohm R.A."/>
            <person name="Feau N."/>
            <person name="Henrissat B."/>
            <person name="Schoch C.L."/>
            <person name="Horwitz B.A."/>
            <person name="Barry K.W."/>
            <person name="Condon B.J."/>
            <person name="Copeland A.C."/>
            <person name="Dhillon B."/>
            <person name="Glaser F."/>
            <person name="Hesse C.N."/>
            <person name="Kosti I."/>
            <person name="LaButti K."/>
            <person name="Lindquist E.A."/>
            <person name="Lucas S."/>
            <person name="Salamov A.A."/>
            <person name="Bradshaw R.E."/>
            <person name="Ciuffetti L."/>
            <person name="Hamelin R.C."/>
            <person name="Kema G.H.J."/>
            <person name="Lawrence C."/>
            <person name="Scott J.A."/>
            <person name="Spatafora J.W."/>
            <person name="Turgeon B.G."/>
            <person name="de Wit P.J.G.M."/>
            <person name="Zhong S."/>
            <person name="Goodwin S.B."/>
            <person name="Grigoriev I.V."/>
        </authorList>
    </citation>
    <scope>NUCLEOTIDE SEQUENCE [LARGE SCALE GENOMIC DNA]</scope>
    <source>
        <strain evidence="3">NZE10 / CBS 128990</strain>
    </source>
</reference>
<name>N1PC01_DOTSN</name>
<protein>
    <recommendedName>
        <fullName evidence="1">DUF7587 domain-containing protein</fullName>
    </recommendedName>
</protein>
<feature type="non-terminal residue" evidence="2">
    <location>
        <position position="96"/>
    </location>
</feature>
<dbReference type="HOGENOM" id="CLU_2365224_0_0_1"/>
<evidence type="ECO:0000259" key="1">
    <source>
        <dbReference type="Pfam" id="PF24494"/>
    </source>
</evidence>
<accession>N1PC01</accession>
<dbReference type="STRING" id="675120.N1PC01"/>
<dbReference type="EMBL" id="KB446544">
    <property type="protein sequence ID" value="EME39903.1"/>
    <property type="molecule type" value="Genomic_DNA"/>
</dbReference>
<evidence type="ECO:0000313" key="2">
    <source>
        <dbReference type="EMBL" id="EME39903.1"/>
    </source>
</evidence>
<dbReference type="Pfam" id="PF24494">
    <property type="entry name" value="DUF7587"/>
    <property type="match status" value="1"/>
</dbReference>
<dbReference type="OrthoDB" id="3638841at2759"/>
<gene>
    <name evidence="2" type="ORF">DOTSEDRAFT_116105</name>
</gene>
<sequence>FRQSVVDFSTWSLTHKTPYISLFSTREAAEDFALKKSGDIKLITIDTFRFPSSVQVFKLASLIKAFGIKPVGTAQQSGGVYLCLHHIPVKSIIETK</sequence>
<feature type="non-terminal residue" evidence="2">
    <location>
        <position position="1"/>
    </location>
</feature>
<feature type="domain" description="DUF7587" evidence="1">
    <location>
        <begin position="8"/>
        <end position="95"/>
    </location>
</feature>
<dbReference type="InterPro" id="IPR056009">
    <property type="entry name" value="DUF7587"/>
</dbReference>